<dbReference type="PANTHER" id="PTHR22776:SF77">
    <property type="entry name" value="MARVEL DOMAIN-CONTAINING PROTEIN"/>
    <property type="match status" value="1"/>
</dbReference>
<comment type="subcellular location">
    <subcellularLocation>
        <location evidence="1">Membrane</location>
        <topology evidence="1">Multi-pass membrane protein</topology>
    </subcellularLocation>
</comment>
<keyword evidence="2 5" id="KW-0812">Transmembrane</keyword>
<dbReference type="PROSITE" id="PS51225">
    <property type="entry name" value="MARVEL"/>
    <property type="match status" value="1"/>
</dbReference>
<comment type="caution">
    <text evidence="8">The sequence shown here is derived from an EMBL/GenBank/DDBJ whole genome shotgun (WGS) entry which is preliminary data.</text>
</comment>
<protein>
    <recommendedName>
        <fullName evidence="7">MARVEL domain-containing protein</fullName>
    </recommendedName>
</protein>
<dbReference type="Proteomes" id="UP001608902">
    <property type="component" value="Unassembled WGS sequence"/>
</dbReference>
<reference evidence="8 9" key="1">
    <citation type="submission" date="2024-08" db="EMBL/GenBank/DDBJ databases">
        <title>Gnathostoma spinigerum genome.</title>
        <authorList>
            <person name="Gonzalez-Bertolin B."/>
            <person name="Monzon S."/>
            <person name="Zaballos A."/>
            <person name="Jimenez P."/>
            <person name="Dekumyoy P."/>
            <person name="Varona S."/>
            <person name="Cuesta I."/>
            <person name="Sumanam S."/>
            <person name="Adisakwattana P."/>
            <person name="Gasser R.B."/>
            <person name="Hernandez-Gonzalez A."/>
            <person name="Young N.D."/>
            <person name="Perteguer M.J."/>
        </authorList>
    </citation>
    <scope>NUCLEOTIDE SEQUENCE [LARGE SCALE GENOMIC DNA]</scope>
    <source>
        <strain evidence="8">AL3</strain>
        <tissue evidence="8">Liver</tissue>
    </source>
</reference>
<gene>
    <name evidence="8" type="ORF">AB6A40_005643</name>
</gene>
<dbReference type="InterPro" id="IPR008253">
    <property type="entry name" value="Marvel"/>
</dbReference>
<organism evidence="8 9">
    <name type="scientific">Gnathostoma spinigerum</name>
    <dbReference type="NCBI Taxonomy" id="75299"/>
    <lineage>
        <taxon>Eukaryota</taxon>
        <taxon>Metazoa</taxon>
        <taxon>Ecdysozoa</taxon>
        <taxon>Nematoda</taxon>
        <taxon>Chromadorea</taxon>
        <taxon>Rhabditida</taxon>
        <taxon>Spirurina</taxon>
        <taxon>Gnathostomatomorpha</taxon>
        <taxon>Gnathostomatoidea</taxon>
        <taxon>Gnathostomatidae</taxon>
        <taxon>Gnathostoma</taxon>
    </lineage>
</organism>
<dbReference type="EMBL" id="JBGFUD010003678">
    <property type="protein sequence ID" value="MFH4978934.1"/>
    <property type="molecule type" value="Genomic_DNA"/>
</dbReference>
<evidence type="ECO:0000256" key="4">
    <source>
        <dbReference type="ARBA" id="ARBA00023136"/>
    </source>
</evidence>
<evidence type="ECO:0000256" key="5">
    <source>
        <dbReference type="PROSITE-ProRule" id="PRU00581"/>
    </source>
</evidence>
<feature type="transmembrane region" description="Helical" evidence="6">
    <location>
        <begin position="41"/>
        <end position="62"/>
    </location>
</feature>
<dbReference type="Pfam" id="PF01284">
    <property type="entry name" value="MARVEL"/>
    <property type="match status" value="1"/>
</dbReference>
<evidence type="ECO:0000256" key="2">
    <source>
        <dbReference type="ARBA" id="ARBA00022692"/>
    </source>
</evidence>
<feature type="transmembrane region" description="Helical" evidence="6">
    <location>
        <begin position="14"/>
        <end position="35"/>
    </location>
</feature>
<feature type="transmembrane region" description="Helical" evidence="6">
    <location>
        <begin position="114"/>
        <end position="134"/>
    </location>
</feature>
<sequence>MGVNLIRFFSLPNLLKPIALLITIIIMICISVAPVQPSGTGFIWFTTTCALVLSIIFIFLFVFEIENLIIPCQLYSWPVFETFCSIITSIFYFVSLWLCVHGSHFNPDSSAFSVAGYFCMVNFVLYAFNALFFIRIWLTEQRHPGGASNMHVTGVTSYGGP</sequence>
<evidence type="ECO:0000256" key="6">
    <source>
        <dbReference type="SAM" id="Phobius"/>
    </source>
</evidence>
<evidence type="ECO:0000313" key="9">
    <source>
        <dbReference type="Proteomes" id="UP001608902"/>
    </source>
</evidence>
<feature type="domain" description="MARVEL" evidence="7">
    <location>
        <begin position="7"/>
        <end position="138"/>
    </location>
</feature>
<dbReference type="InterPro" id="IPR050578">
    <property type="entry name" value="MARVEL-CKLF_proteins"/>
</dbReference>
<evidence type="ECO:0000256" key="1">
    <source>
        <dbReference type="ARBA" id="ARBA00004141"/>
    </source>
</evidence>
<keyword evidence="4 5" id="KW-0472">Membrane</keyword>
<accession>A0ABD6ENN9</accession>
<keyword evidence="9" id="KW-1185">Reference proteome</keyword>
<feature type="transmembrane region" description="Helical" evidence="6">
    <location>
        <begin position="74"/>
        <end position="94"/>
    </location>
</feature>
<evidence type="ECO:0000313" key="8">
    <source>
        <dbReference type="EMBL" id="MFH4978934.1"/>
    </source>
</evidence>
<dbReference type="PANTHER" id="PTHR22776">
    <property type="entry name" value="MARVEL-CONTAINING POTENTIAL LIPID RAFT-ASSOCIATED PROTEIN"/>
    <property type="match status" value="1"/>
</dbReference>
<dbReference type="GO" id="GO:0016020">
    <property type="term" value="C:membrane"/>
    <property type="evidence" value="ECO:0007669"/>
    <property type="project" value="UniProtKB-SubCell"/>
</dbReference>
<name>A0ABD6ENN9_9BILA</name>
<dbReference type="AlphaFoldDB" id="A0ABD6ENN9"/>
<proteinExistence type="predicted"/>
<evidence type="ECO:0000256" key="3">
    <source>
        <dbReference type="ARBA" id="ARBA00022989"/>
    </source>
</evidence>
<keyword evidence="3 6" id="KW-1133">Transmembrane helix</keyword>
<evidence type="ECO:0000259" key="7">
    <source>
        <dbReference type="PROSITE" id="PS51225"/>
    </source>
</evidence>